<feature type="region of interest" description="Disordered" evidence="1">
    <location>
        <begin position="1"/>
        <end position="20"/>
    </location>
</feature>
<dbReference type="EMBL" id="VCAZ01000004">
    <property type="protein sequence ID" value="TSK17748.1"/>
    <property type="molecule type" value="Genomic_DNA"/>
</dbReference>
<proteinExistence type="predicted"/>
<reference evidence="2 3" key="1">
    <citation type="journal article" date="2019" name="Genome Biol. Evol.">
        <title>Whole-Genome Sequencing of the Giant Devil Catfish, Bagarius yarrelli.</title>
        <authorList>
            <person name="Jiang W."/>
            <person name="Lv Y."/>
            <person name="Cheng L."/>
            <person name="Yang K."/>
            <person name="Chao B."/>
            <person name="Wang X."/>
            <person name="Li Y."/>
            <person name="Pan X."/>
            <person name="You X."/>
            <person name="Zhang Y."/>
            <person name="Yang J."/>
            <person name="Li J."/>
            <person name="Zhang X."/>
            <person name="Liu S."/>
            <person name="Sun C."/>
            <person name="Yang J."/>
            <person name="Shi Q."/>
        </authorList>
    </citation>
    <scope>NUCLEOTIDE SEQUENCE [LARGE SCALE GENOMIC DNA]</scope>
    <source>
        <strain evidence="2">JWS20170419001</strain>
        <tissue evidence="2">Muscle</tissue>
    </source>
</reference>
<dbReference type="Proteomes" id="UP000319801">
    <property type="component" value="Unassembled WGS sequence"/>
</dbReference>
<accession>A0A556TK85</accession>
<comment type="caution">
    <text evidence="2">The sequence shown here is derived from an EMBL/GenBank/DDBJ whole genome shotgun (WGS) entry which is preliminary data.</text>
</comment>
<keyword evidence="3" id="KW-1185">Reference proteome</keyword>
<evidence type="ECO:0000313" key="2">
    <source>
        <dbReference type="EMBL" id="TSK17748.1"/>
    </source>
</evidence>
<dbReference type="AlphaFoldDB" id="A0A556TK85"/>
<evidence type="ECO:0000256" key="1">
    <source>
        <dbReference type="SAM" id="MobiDB-lite"/>
    </source>
</evidence>
<name>A0A556TK85_BAGYA</name>
<evidence type="ECO:0000313" key="3">
    <source>
        <dbReference type="Proteomes" id="UP000319801"/>
    </source>
</evidence>
<organism evidence="2 3">
    <name type="scientific">Bagarius yarrelli</name>
    <name type="common">Goonch</name>
    <name type="synonym">Bagrus yarrelli</name>
    <dbReference type="NCBI Taxonomy" id="175774"/>
    <lineage>
        <taxon>Eukaryota</taxon>
        <taxon>Metazoa</taxon>
        <taxon>Chordata</taxon>
        <taxon>Craniata</taxon>
        <taxon>Vertebrata</taxon>
        <taxon>Euteleostomi</taxon>
        <taxon>Actinopterygii</taxon>
        <taxon>Neopterygii</taxon>
        <taxon>Teleostei</taxon>
        <taxon>Ostariophysi</taxon>
        <taxon>Siluriformes</taxon>
        <taxon>Sisoridae</taxon>
        <taxon>Sisorinae</taxon>
        <taxon>Bagarius</taxon>
    </lineage>
</organism>
<protein>
    <submittedName>
        <fullName evidence="2">Uncharacterized protein</fullName>
    </submittedName>
</protein>
<gene>
    <name evidence="2" type="ORF">Baya_1128</name>
</gene>
<sequence length="153" mass="17619">MNTDRETSVESLDTETDEQVKTGTWAEGHLKIHQKQKQRDAYRSFRYRDNKTLANTLETELKGHLHILQVQRQRDTCRCYQVGRHGLFISHLRFHLSDVIHRMVDLDPPTVPFTILRDSGIPAGRISTHIKAEIRSSAVLGLVLPQEKKSLPL</sequence>